<accession>A0A221T2Z3</accession>
<keyword evidence="2" id="KW-1185">Reference proteome</keyword>
<dbReference type="AlphaFoldDB" id="A0A221T2Z3"/>
<protein>
    <submittedName>
        <fullName evidence="1">Uncharacterized protein</fullName>
    </submittedName>
</protein>
<evidence type="ECO:0000313" key="1">
    <source>
        <dbReference type="EMBL" id="ASN83263.1"/>
    </source>
</evidence>
<name>A0A221T2Z3_9DEIO</name>
<dbReference type="EMBL" id="CP021084">
    <property type="protein sequence ID" value="ASN83263.1"/>
    <property type="molecule type" value="Genomic_DNA"/>
</dbReference>
<evidence type="ECO:0000313" key="2">
    <source>
        <dbReference type="Proteomes" id="UP000259030"/>
    </source>
</evidence>
<dbReference type="RefSeq" id="WP_027462706.1">
    <property type="nucleotide sequence ID" value="NZ_CP021084.1"/>
</dbReference>
<sequence length="385" mass="42380">MRYLQLSAHRSLIKAIAEAFNADPTTTFVGGGAARHAIDSSWARPGEDIDVFLGATDRLTVPHGWVERPSQGYQTYLSVWENPRYKGIQVIQISHGLLVDEGRRCIESFDIPEHRAGIYLSGTVDLTASALTEFGLCESTVTRVRKALSLTSNEARAALYRAVDTYAADTGLPDHTPVTFLGPGDIRSVPFASEDVALIGHETFVTGTRIYLSRQALFEEQARTFPGDYAAQHCLAGRRWVIDSLSPGHLVLTDPRHYRRLSFSSSGAGWTTQYDAARGAAEWTCPTTLTVSGLLGHPDTRDHTGRWYVLDPASGQLRYEHGDLSATHGGLTLSAEVRAGRVQTVRAEGTFTGTVHDQRPFYRTFGAYLPSWEIEQHFQQAQAAD</sequence>
<organism evidence="1 2">
    <name type="scientific">Deinococcus ficus</name>
    <dbReference type="NCBI Taxonomy" id="317577"/>
    <lineage>
        <taxon>Bacteria</taxon>
        <taxon>Thermotogati</taxon>
        <taxon>Deinococcota</taxon>
        <taxon>Deinococci</taxon>
        <taxon>Deinococcales</taxon>
        <taxon>Deinococcaceae</taxon>
        <taxon>Deinococcus</taxon>
    </lineage>
</organism>
<gene>
    <name evidence="1" type="ORF">DFI_18875</name>
</gene>
<keyword evidence="1" id="KW-0614">Plasmid</keyword>
<reference evidence="1 2" key="1">
    <citation type="submission" date="2017-05" db="EMBL/GenBank/DDBJ databases">
        <title>The complete genome sequence of Deinococcus ficus isolated from the rhizosphere of the Ficus religiosa L. in Taiwan.</title>
        <authorList>
            <person name="Wu K.-M."/>
            <person name="Liao T.-L."/>
            <person name="Liu Y.-M."/>
            <person name="Young C.-C."/>
            <person name="Tsai S.-F."/>
        </authorList>
    </citation>
    <scope>NUCLEOTIDE SEQUENCE [LARGE SCALE GENOMIC DNA]</scope>
    <source>
        <strain evidence="1 2">CC-FR2-10</strain>
        <plasmid evidence="2">pdfi3</plasmid>
    </source>
</reference>
<dbReference type="KEGG" id="dfc:DFI_18875"/>
<dbReference type="Proteomes" id="UP000259030">
    <property type="component" value="Plasmid pDFI3"/>
</dbReference>
<proteinExistence type="predicted"/>
<geneLocation type="plasmid" evidence="2">
    <name>pdfi3</name>
</geneLocation>